<dbReference type="CDD" id="cd00171">
    <property type="entry name" value="Sec7"/>
    <property type="match status" value="1"/>
</dbReference>
<dbReference type="Gene3D" id="1.10.1000.11">
    <property type="entry name" value="Arf Nucleotide-binding Site Opener,domain 2"/>
    <property type="match status" value="1"/>
</dbReference>
<evidence type="ECO:0000313" key="4">
    <source>
        <dbReference type="Proteomes" id="UP000191518"/>
    </source>
</evidence>
<dbReference type="GO" id="GO:0032012">
    <property type="term" value="P:regulation of ARF protein signal transduction"/>
    <property type="evidence" value="ECO:0007669"/>
    <property type="project" value="InterPro"/>
</dbReference>
<name>A0A1V6RMP0_9EURO</name>
<reference evidence="4" key="1">
    <citation type="journal article" date="2017" name="Nat. Microbiol.">
        <title>Global analysis of biosynthetic gene clusters reveals vast potential of secondary metabolite production in Penicillium species.</title>
        <authorList>
            <person name="Nielsen J.C."/>
            <person name="Grijseels S."/>
            <person name="Prigent S."/>
            <person name="Ji B."/>
            <person name="Dainat J."/>
            <person name="Nielsen K.F."/>
            <person name="Frisvad J.C."/>
            <person name="Workman M."/>
            <person name="Nielsen J."/>
        </authorList>
    </citation>
    <scope>NUCLEOTIDE SEQUENCE [LARGE SCALE GENOMIC DNA]</scope>
    <source>
        <strain evidence="4">IBT 29486</strain>
    </source>
</reference>
<comment type="caution">
    <text evidence="3">The sequence shown here is derived from an EMBL/GenBank/DDBJ whole genome shotgun (WGS) entry which is preliminary data.</text>
</comment>
<dbReference type="PANTHER" id="PTHR10663">
    <property type="entry name" value="GUANYL-NUCLEOTIDE EXCHANGE FACTOR"/>
    <property type="match status" value="1"/>
</dbReference>
<dbReference type="Pfam" id="PF12783">
    <property type="entry name" value="Sec7-like_HUS"/>
    <property type="match status" value="1"/>
</dbReference>
<feature type="region of interest" description="Disordered" evidence="1">
    <location>
        <begin position="473"/>
        <end position="505"/>
    </location>
</feature>
<dbReference type="STRING" id="29845.A0A1V6RMP0"/>
<proteinExistence type="predicted"/>
<feature type="compositionally biased region" description="Basic and acidic residues" evidence="1">
    <location>
        <begin position="491"/>
        <end position="505"/>
    </location>
</feature>
<dbReference type="GO" id="GO:0016192">
    <property type="term" value="P:vesicle-mediated transport"/>
    <property type="evidence" value="ECO:0007669"/>
    <property type="project" value="UniProtKB-ARBA"/>
</dbReference>
<accession>A0A1V6RMP0</accession>
<feature type="compositionally biased region" description="Low complexity" evidence="1">
    <location>
        <begin position="473"/>
        <end position="484"/>
    </location>
</feature>
<dbReference type="PANTHER" id="PTHR10663:SF388">
    <property type="entry name" value="GOLGI-SPECIFIC BREFELDIN A-RESISTANCE GUANINE NUCLEOTIDE EXCHANGE FACTOR 1"/>
    <property type="match status" value="1"/>
</dbReference>
<dbReference type="InterPro" id="IPR023394">
    <property type="entry name" value="Sec7_C_sf"/>
</dbReference>
<organism evidence="3 4">
    <name type="scientific">Penicillium vulpinum</name>
    <dbReference type="NCBI Taxonomy" id="29845"/>
    <lineage>
        <taxon>Eukaryota</taxon>
        <taxon>Fungi</taxon>
        <taxon>Dikarya</taxon>
        <taxon>Ascomycota</taxon>
        <taxon>Pezizomycotina</taxon>
        <taxon>Eurotiomycetes</taxon>
        <taxon>Eurotiomycetidae</taxon>
        <taxon>Eurotiales</taxon>
        <taxon>Aspergillaceae</taxon>
        <taxon>Penicillium</taxon>
    </lineage>
</organism>
<sequence length="1476" mass="163659">MAINPVALIVTECITVTTALRKHAQWAHSSVSAILGNSPRKPPPTRRDGKIGNVVMLDEDNTVSSRWGLREKKGGIVQDNPLVAAFLRLQSNLSNCKDITKYDTPALLHPFLQVIRSSSTSAAITSLALIAITKFLSYKIISGDSARLAEAMQLLSSALTHCRFEASDSATDEIVLLQVLNLMESIILSPGGESLCNESVSEMMQTGLSMCCQPRLSELLRQSAEIAMVSICQLVFERWKHLEEEVGEELGALDQDVRADMGTMKLLDSKMQTSLTGPNSKNLKSEEKTRSFASVEKLINESTGMTLQKGDATIDLPSMHDEQDEGEALPIKPYSLTLIRELLVILINILDPEDKKQTDTMRITALRILHVVLEVAGPSIVNHTSLATLTKDTLCRYLLQLVRLDNMKIISELLCVCVTLFATCRGVLKLQQELFLSYVVTCVFPTMDIPLEPGIDPSLYEGVPQSFSLLKQSKSQSPAQKSTSGKSTPKSAKDRQKLGPEDSIRTPDAREAILESVSALVRIPSFMVELFVNYDCDIDRSDLCSDLVGLLSRNAFPDSAQGSTTNLPPLCLDSLLSYVQSIADRLDDAPLIEGFRDPNALRQQRSRKSMIMKGASKFNENPKAGIAFLVAQGVIQEPENPKNIAEFIKGTTRIDKKILGEFISKKTNENILNEFMKLFNFAGKRIDEAIRELLGAFRLPGESALIERIVEVFAAQYMDDAKPAGIADSTAAFVLVYATILLNTDQHNPNFRGQKRMTIENFAQNLRGVNDQGDFDSNFLQEIFDSIRTHEIILPEEHDDKHAYDYAWNELLIKAESTSDLVSCNTNIFDADMFAATWKPIVGTLSYMFISATDDAVLSKIVTGFGQCGQIAAKYRLSDALDRIVACLSHISTLAPEVTPSTSLKIEVQHEKLSVMISETAVRFGRDDRAQLATVVLFRILNGNEGAIRDGWEQILRILLNLFINSLIPSSFSSARKSLELPSIPLQSPTQIINKDDRAADTSLFYAFASYVSSFANGEPPEPSDEEIENTLCTIDTISACSLDEITSNIFDMSTEALRPLFMALLSRLPEDTSLHGIAVKPDIRPSVPIEQSHSEIIVPTTAYDPSLAFILDLLTNLTLRDRKTTELFGRETVGALKNFIHDANQVHPVLVSRAVYHLLQFVGSSNDYDFIKTPIILHALSSFDADHLQQCARPLLQGLAACIGGPQPLRNEIATSPDFWSILHQLLVIPETAAGVFQLAEDLASTVHTSISMKNYEAIVQLLNKFATAASVGAVPERRITQGRRTKYEDQPPPKKAEPDEMVQRGVKATNIIYNLTVRVPQLIAQSQLSTPEAWNAYWSPIFRVLIAQCLNPCREVSTQALELLKDTLLSKNTLFSGDHTEWIKIFSQVLFPLVTQLLKPEVYQPDPEEVVAENMKNILLVMANGGYLVLPEEKPQQAELWDETWKRLEAFLPHLFKELFPGVKMHSEAVHNPI</sequence>
<dbReference type="EMBL" id="MDYP01000037">
    <property type="protein sequence ID" value="OQE02896.1"/>
    <property type="molecule type" value="Genomic_DNA"/>
</dbReference>
<dbReference type="InterPro" id="IPR032691">
    <property type="entry name" value="Mon2/Sec7/BIG1-like_HUS"/>
</dbReference>
<evidence type="ECO:0000313" key="3">
    <source>
        <dbReference type="EMBL" id="OQE02896.1"/>
    </source>
</evidence>
<dbReference type="GO" id="GO:0005085">
    <property type="term" value="F:guanyl-nucleotide exchange factor activity"/>
    <property type="evidence" value="ECO:0007669"/>
    <property type="project" value="InterPro"/>
</dbReference>
<feature type="domain" description="SEC7" evidence="2">
    <location>
        <begin position="600"/>
        <end position="790"/>
    </location>
</feature>
<feature type="region of interest" description="Disordered" evidence="1">
    <location>
        <begin position="1281"/>
        <end position="1302"/>
    </location>
</feature>
<dbReference type="InterPro" id="IPR016024">
    <property type="entry name" value="ARM-type_fold"/>
</dbReference>
<evidence type="ECO:0000256" key="1">
    <source>
        <dbReference type="SAM" id="MobiDB-lite"/>
    </source>
</evidence>
<dbReference type="Pfam" id="PF23325">
    <property type="entry name" value="TPR_28"/>
    <property type="match status" value="2"/>
</dbReference>
<dbReference type="Pfam" id="PF01369">
    <property type="entry name" value="Sec7"/>
    <property type="match status" value="1"/>
</dbReference>
<dbReference type="GO" id="GO:0005794">
    <property type="term" value="C:Golgi apparatus"/>
    <property type="evidence" value="ECO:0007669"/>
    <property type="project" value="UniProtKB-ARBA"/>
</dbReference>
<evidence type="ECO:0000259" key="2">
    <source>
        <dbReference type="PROSITE" id="PS50190"/>
    </source>
</evidence>
<gene>
    <name evidence="3" type="ORF">PENVUL_c037G00574</name>
</gene>
<dbReference type="SUPFAM" id="SSF48371">
    <property type="entry name" value="ARM repeat"/>
    <property type="match status" value="1"/>
</dbReference>
<dbReference type="InterPro" id="IPR035999">
    <property type="entry name" value="Sec7_dom_sf"/>
</dbReference>
<dbReference type="SMART" id="SM00222">
    <property type="entry name" value="Sec7"/>
    <property type="match status" value="1"/>
</dbReference>
<protein>
    <recommendedName>
        <fullName evidence="2">SEC7 domain-containing protein</fullName>
    </recommendedName>
</protein>
<dbReference type="Gene3D" id="1.10.220.20">
    <property type="match status" value="1"/>
</dbReference>
<dbReference type="InterPro" id="IPR056604">
    <property type="entry name" value="GBF1-like_TPR"/>
</dbReference>
<dbReference type="PROSITE" id="PS50190">
    <property type="entry name" value="SEC7"/>
    <property type="match status" value="1"/>
</dbReference>
<dbReference type="SUPFAM" id="SSF48425">
    <property type="entry name" value="Sec7 domain"/>
    <property type="match status" value="1"/>
</dbReference>
<keyword evidence="4" id="KW-1185">Reference proteome</keyword>
<dbReference type="Proteomes" id="UP000191518">
    <property type="component" value="Unassembled WGS sequence"/>
</dbReference>
<dbReference type="InterPro" id="IPR000904">
    <property type="entry name" value="Sec7_dom"/>
</dbReference>